<evidence type="ECO:0000259" key="3">
    <source>
        <dbReference type="Pfam" id="PF19278"/>
    </source>
</evidence>
<dbReference type="PANTHER" id="PTHR11365:SF23">
    <property type="entry name" value="HYPOTHETICAL 5-OXOPROLINASE (EUROFUNG)-RELATED"/>
    <property type="match status" value="1"/>
</dbReference>
<proteinExistence type="predicted"/>
<dbReference type="AlphaFoldDB" id="A0A2R6AA61"/>
<sequence length="647" mass="70781">MVERVAVDVGGTFTDVLAYEKGEFFALKVPTTKPPELGVLKAVSSLGFEAESFYHATTIATNAILTGKHGKVCLITTKGFRDVLEIGRQNRPELYNLFFKRPKPLVERELRFGVTERTESNGFVSTPLDTEEVKRIARELCARIDGFVVSFINSHLNPSNELLAKKVIQSVCNSAQVTLSCEVDREEKEYERTSTAVVCAVLKPVVVQYFKSLSSLKRMFVMQSNGGYTTTEKAAEYPHMIVESGPAAGAVAVSHFSVLLGVKKALGFDMGGTTAKASTVVDGKLSVTDEYEVGGKTSMGRLIKGSGYPVRFPFVDLVEVSSGGGTIIWKDKGGALRVGPESAEAHPGPACYSKGGSRPTITDANLILGRLPQEIAAGIKLDKELAKAALSSLEGDPVENALKAIELANNQMAKAIRIVTVERAQDPADFVIFAFGGAGPLHVAEIMEELGIKKAIVPNYPGLFSALGLLLSDFRRDFVQAYLGGDVEQQFEALEKSALSELERFSQIVFERKVDMRYKGQSYTLSIPYSKNVLQSFHDVFEERYGYSLRQNEVEIVNLRLSAIGVTSKPVFKKHEKVKEQPKALAKRSVVFKTEEVTASLYKRETLKAGQVVYGPCVIHAMDSTILVPPNFFVEVDEYLNLVLSVA</sequence>
<dbReference type="Pfam" id="PF19278">
    <property type="entry name" value="Hydant_A_C"/>
    <property type="match status" value="1"/>
</dbReference>
<dbReference type="InterPro" id="IPR002821">
    <property type="entry name" value="Hydantoinase_A"/>
</dbReference>
<organism evidence="4 5">
    <name type="scientific">Candidatus Marsarchaeota G1 archaeon OSP_D</name>
    <dbReference type="NCBI Taxonomy" id="1978155"/>
    <lineage>
        <taxon>Archaea</taxon>
        <taxon>Candidatus Marsarchaeota</taxon>
        <taxon>Candidatus Marsarchaeota group 1</taxon>
    </lineage>
</organism>
<dbReference type="Pfam" id="PF01968">
    <property type="entry name" value="Hydantoinase_A"/>
    <property type="match status" value="1"/>
</dbReference>
<evidence type="ECO:0000259" key="2">
    <source>
        <dbReference type="Pfam" id="PF05378"/>
    </source>
</evidence>
<evidence type="ECO:0000313" key="5">
    <source>
        <dbReference type="Proteomes" id="UP000240880"/>
    </source>
</evidence>
<feature type="domain" description="Hydantoinase/oxoprolinase N-terminal" evidence="2">
    <location>
        <begin position="4"/>
        <end position="171"/>
    </location>
</feature>
<dbReference type="InterPro" id="IPR049517">
    <property type="entry name" value="ACX-like_C"/>
</dbReference>
<dbReference type="Pfam" id="PF05378">
    <property type="entry name" value="Hydant_A_N"/>
    <property type="match status" value="1"/>
</dbReference>
<evidence type="ECO:0000313" key="4">
    <source>
        <dbReference type="EMBL" id="PSN83217.1"/>
    </source>
</evidence>
<protein>
    <recommendedName>
        <fullName evidence="6">5-oxoprolinase</fullName>
    </recommendedName>
</protein>
<dbReference type="PANTHER" id="PTHR11365">
    <property type="entry name" value="5-OXOPROLINASE RELATED"/>
    <property type="match status" value="1"/>
</dbReference>
<dbReference type="InterPro" id="IPR045079">
    <property type="entry name" value="Oxoprolinase-like"/>
</dbReference>
<evidence type="ECO:0008006" key="6">
    <source>
        <dbReference type="Google" id="ProtNLM"/>
    </source>
</evidence>
<feature type="domain" description="Acetophenone carboxylase-like C-terminal" evidence="3">
    <location>
        <begin position="486"/>
        <end position="639"/>
    </location>
</feature>
<dbReference type="GO" id="GO:0005829">
    <property type="term" value="C:cytosol"/>
    <property type="evidence" value="ECO:0007669"/>
    <property type="project" value="TreeGrafter"/>
</dbReference>
<dbReference type="InterPro" id="IPR008040">
    <property type="entry name" value="Hydant_A_N"/>
</dbReference>
<reference evidence="4 5" key="1">
    <citation type="submission" date="2017-04" db="EMBL/GenBank/DDBJ databases">
        <title>Novel microbial lineages endemic to geothermal iron-oxide mats fill important gaps in the evolutionary history of Archaea.</title>
        <authorList>
            <person name="Jay Z.J."/>
            <person name="Beam J.P."/>
            <person name="Dlakic M."/>
            <person name="Rusch D.B."/>
            <person name="Kozubal M.A."/>
            <person name="Inskeep W.P."/>
        </authorList>
    </citation>
    <scope>NUCLEOTIDE SEQUENCE [LARGE SCALE GENOMIC DNA]</scope>
    <source>
        <strain evidence="4">OSP_D</strain>
    </source>
</reference>
<name>A0A2R6AA61_9ARCH</name>
<dbReference type="EMBL" id="NEXC01000032">
    <property type="protein sequence ID" value="PSN83217.1"/>
    <property type="molecule type" value="Genomic_DNA"/>
</dbReference>
<gene>
    <name evidence="4" type="ORF">B9Q01_05540</name>
</gene>
<dbReference type="Proteomes" id="UP000240880">
    <property type="component" value="Unassembled WGS sequence"/>
</dbReference>
<comment type="caution">
    <text evidence="4">The sequence shown here is derived from an EMBL/GenBank/DDBJ whole genome shotgun (WGS) entry which is preliminary data.</text>
</comment>
<dbReference type="GO" id="GO:0017168">
    <property type="term" value="F:5-oxoprolinase (ATP-hydrolyzing) activity"/>
    <property type="evidence" value="ECO:0007669"/>
    <property type="project" value="TreeGrafter"/>
</dbReference>
<dbReference type="GO" id="GO:0006749">
    <property type="term" value="P:glutathione metabolic process"/>
    <property type="evidence" value="ECO:0007669"/>
    <property type="project" value="TreeGrafter"/>
</dbReference>
<accession>A0A2R6AA61</accession>
<evidence type="ECO:0000259" key="1">
    <source>
        <dbReference type="Pfam" id="PF01968"/>
    </source>
</evidence>
<feature type="domain" description="Hydantoinase A/oxoprolinase" evidence="1">
    <location>
        <begin position="192"/>
        <end position="477"/>
    </location>
</feature>